<keyword evidence="11 19" id="KW-0413">Isomerase</keyword>
<dbReference type="GO" id="GO:0006310">
    <property type="term" value="P:DNA recombination"/>
    <property type="evidence" value="ECO:0007669"/>
    <property type="project" value="TreeGrafter"/>
</dbReference>
<evidence type="ECO:0000256" key="16">
    <source>
        <dbReference type="SAM" id="MobiDB-lite"/>
    </source>
</evidence>
<dbReference type="Pfam" id="PF01396">
    <property type="entry name" value="Zn_ribbon_Top1"/>
    <property type="match status" value="1"/>
</dbReference>
<proteinExistence type="inferred from homology"/>
<feature type="compositionally biased region" description="Basic and acidic residues" evidence="16">
    <location>
        <begin position="351"/>
        <end position="361"/>
    </location>
</feature>
<dbReference type="GO" id="GO:0008270">
    <property type="term" value="F:zinc ion binding"/>
    <property type="evidence" value="ECO:0007669"/>
    <property type="project" value="UniProtKB-KW"/>
</dbReference>
<dbReference type="GO" id="GO:0006281">
    <property type="term" value="P:DNA repair"/>
    <property type="evidence" value="ECO:0007669"/>
    <property type="project" value="TreeGrafter"/>
</dbReference>
<dbReference type="GO" id="GO:0003677">
    <property type="term" value="F:DNA binding"/>
    <property type="evidence" value="ECO:0007669"/>
    <property type="project" value="UniProtKB-KW"/>
</dbReference>
<dbReference type="CDD" id="cd00186">
    <property type="entry name" value="TOP1Ac"/>
    <property type="match status" value="1"/>
</dbReference>
<keyword evidence="9" id="KW-0799">Topoisomerase</keyword>
<evidence type="ECO:0000256" key="8">
    <source>
        <dbReference type="ARBA" id="ARBA00022842"/>
    </source>
</evidence>
<dbReference type="InterPro" id="IPR013826">
    <property type="entry name" value="Topo_IA_cen_sub3"/>
</dbReference>
<dbReference type="InterPro" id="IPR023405">
    <property type="entry name" value="Topo_IA_core_domain"/>
</dbReference>
<dbReference type="SMART" id="SM00493">
    <property type="entry name" value="TOPRIM"/>
    <property type="match status" value="1"/>
</dbReference>
<evidence type="ECO:0000256" key="5">
    <source>
        <dbReference type="ARBA" id="ARBA00022737"/>
    </source>
</evidence>
<dbReference type="NCBIfam" id="NF011532">
    <property type="entry name" value="PRK14973.1"/>
    <property type="match status" value="1"/>
</dbReference>
<dbReference type="InterPro" id="IPR003602">
    <property type="entry name" value="Topo_IA_DNA-bd_dom"/>
</dbReference>
<comment type="catalytic activity">
    <reaction evidence="1">
        <text>ATP-independent breakage of single-stranded DNA, followed by passage and rejoining.</text>
        <dbReference type="EC" id="5.6.2.1"/>
    </reaction>
</comment>
<dbReference type="PANTHER" id="PTHR11390">
    <property type="entry name" value="PROKARYOTIC DNA TOPOISOMERASE"/>
    <property type="match status" value="1"/>
</dbReference>
<evidence type="ECO:0000256" key="9">
    <source>
        <dbReference type="ARBA" id="ARBA00023029"/>
    </source>
</evidence>
<accession>A0A644UGE2</accession>
<evidence type="ECO:0000256" key="14">
    <source>
        <dbReference type="ARBA" id="ARBA00032235"/>
    </source>
</evidence>
<dbReference type="SUPFAM" id="SSF56712">
    <property type="entry name" value="Prokaryotic type I DNA topoisomerase"/>
    <property type="match status" value="1"/>
</dbReference>
<evidence type="ECO:0000256" key="11">
    <source>
        <dbReference type="ARBA" id="ARBA00023235"/>
    </source>
</evidence>
<evidence type="ECO:0000256" key="7">
    <source>
        <dbReference type="ARBA" id="ARBA00022833"/>
    </source>
</evidence>
<comment type="similarity">
    <text evidence="2">Belongs to the type IA topoisomerase family.</text>
</comment>
<organism evidence="19">
    <name type="scientific">bioreactor metagenome</name>
    <dbReference type="NCBI Taxonomy" id="1076179"/>
    <lineage>
        <taxon>unclassified sequences</taxon>
        <taxon>metagenomes</taxon>
        <taxon>ecological metagenomes</taxon>
    </lineage>
</organism>
<evidence type="ECO:0000256" key="10">
    <source>
        <dbReference type="ARBA" id="ARBA00023125"/>
    </source>
</evidence>
<keyword evidence="6" id="KW-0863">Zinc-finger</keyword>
<dbReference type="PROSITE" id="PS50880">
    <property type="entry name" value="TOPRIM"/>
    <property type="match status" value="1"/>
</dbReference>
<dbReference type="GO" id="GO:0005694">
    <property type="term" value="C:chromosome"/>
    <property type="evidence" value="ECO:0007669"/>
    <property type="project" value="InterPro"/>
</dbReference>
<dbReference type="Gene3D" id="1.10.460.10">
    <property type="entry name" value="Topoisomerase I, domain 2"/>
    <property type="match status" value="1"/>
</dbReference>
<evidence type="ECO:0000256" key="12">
    <source>
        <dbReference type="ARBA" id="ARBA00030003"/>
    </source>
</evidence>
<dbReference type="InterPro" id="IPR000380">
    <property type="entry name" value="Topo_IA"/>
</dbReference>
<dbReference type="EMBL" id="VSSQ01000111">
    <property type="protein sequence ID" value="MPL77939.1"/>
    <property type="molecule type" value="Genomic_DNA"/>
</dbReference>
<dbReference type="InterPro" id="IPR034144">
    <property type="entry name" value="TOPRIM_TopoIII"/>
</dbReference>
<dbReference type="InterPro" id="IPR003601">
    <property type="entry name" value="Topo_IA_2"/>
</dbReference>
<dbReference type="Pfam" id="PF01131">
    <property type="entry name" value="Topoisom_bac"/>
    <property type="match status" value="1"/>
</dbReference>
<dbReference type="Gene3D" id="1.10.290.10">
    <property type="entry name" value="Topoisomerase I, domain 4"/>
    <property type="match status" value="1"/>
</dbReference>
<keyword evidence="5" id="KW-0677">Repeat</keyword>
<evidence type="ECO:0000256" key="2">
    <source>
        <dbReference type="ARBA" id="ARBA00009446"/>
    </source>
</evidence>
<dbReference type="NCBIfam" id="NF005555">
    <property type="entry name" value="PRK07220.1"/>
    <property type="match status" value="1"/>
</dbReference>
<sequence length="935" mass="102537">MHLIIAEKNIVAERIAAFLAGKTKVQVTRDGAAAHYVFDDTVVMGLRGHVVEVDFVEGYNNWRSAEHPPRSLIKADIIKKPTEKKIVAAMQKFAKKATRVTIATDYDTEGELIGKEAYELIRAVNAKVPIDRARFSAITRDEIVKSIQEAANLDFNLASAGESRQIIDLVWGASLTRFLSITAHRGADSILSVGRVQSPTLAMIVDREREIEAFVPTKYWMLSLATEKAGIGVEARHVHGRFTDPSEAKAAYEATKAPVKVTDVITGHKIDRAPAPLDTTALIVGASRLGISASYAMNRAEDLYMRGFISYPRTDNTVYPKSLKIADQLEIFSHGAFAKEAGYVKDHLRSVPTRGKKETTDHPPVYPTSHANREEIGDDVSWKLYEFIVRRFFATICIDAEWETLKINLTAHTEPYTITGGRILEPGWRGVYPYSKAEENILPEFTVGETLPLLSKNSEEKETQPPARYSQSRLIQRMEELGLGTKSTRHEVISKLAGRKYIEGNPMKPTIVGRAVTESLEEFAGTITEPTMTKTLEEHMSDIAAGKNTIDKVLSESRNMLSGIFDDLEKNEAAIGRDLMERTREEQTIGPCPVCGKPLRIKRKGGSQFIGCSGYPDCTFNAGLPPSTWGNAIKMDEVCEIHGLNHVQLLRKGAPAWKIGCPLCSHIKSNTEAFLLMSGMTEEGVRKLNAAHIYTISELISRGPAVLAKNLGISTSAAEKLIREAEGVLSLLKKRTELKKFVSNHVAPKRGRGHSKVSAALISVGVTDVEALSRANPKDLLEAKLSEAEAASLVAEAKSLVNVSRMKEYGVPAITLKKYVNAGFDDPEKFVSVHPAGLSLATGVSVATICNHQKQIAEKLCRPCPEKISKAAFEGGITPLKKKADPELLTPLALAGVYSPELLVKADVKTLANVTGIEEKNIADLQKYAKKVTEK</sequence>
<keyword evidence="10" id="KW-0238">DNA-binding</keyword>
<dbReference type="EC" id="5.6.2.1" evidence="3"/>
<evidence type="ECO:0000313" key="19">
    <source>
        <dbReference type="EMBL" id="MPL77939.1"/>
    </source>
</evidence>
<comment type="caution">
    <text evidence="19">The sequence shown here is derived from an EMBL/GenBank/DDBJ whole genome shotgun (WGS) entry which is preliminary data.</text>
</comment>
<dbReference type="Gene3D" id="3.40.50.140">
    <property type="match status" value="1"/>
</dbReference>
<feature type="domain" description="Topo IA-type catalytic" evidence="18">
    <location>
        <begin position="154"/>
        <end position="565"/>
    </location>
</feature>
<dbReference type="InterPro" id="IPR013497">
    <property type="entry name" value="Topo_IA_cen"/>
</dbReference>
<dbReference type="Pfam" id="PF01751">
    <property type="entry name" value="Toprim"/>
    <property type="match status" value="1"/>
</dbReference>
<evidence type="ECO:0000259" key="18">
    <source>
        <dbReference type="PROSITE" id="PS52039"/>
    </source>
</evidence>
<keyword evidence="7" id="KW-0862">Zinc</keyword>
<evidence type="ECO:0000259" key="17">
    <source>
        <dbReference type="PROSITE" id="PS50880"/>
    </source>
</evidence>
<dbReference type="CDD" id="cd03362">
    <property type="entry name" value="TOPRIM_TopoIA_TopoIII"/>
    <property type="match status" value="1"/>
</dbReference>
<name>A0A644UGE2_9ZZZZ</name>
<evidence type="ECO:0000256" key="6">
    <source>
        <dbReference type="ARBA" id="ARBA00022771"/>
    </source>
</evidence>
<dbReference type="SMART" id="SM00436">
    <property type="entry name" value="TOP1Bc"/>
    <property type="match status" value="1"/>
</dbReference>
<dbReference type="PANTHER" id="PTHR11390:SF26">
    <property type="entry name" value="DNA TOPOISOMERASE 1"/>
    <property type="match status" value="1"/>
</dbReference>
<reference evidence="19" key="1">
    <citation type="submission" date="2019-08" db="EMBL/GenBank/DDBJ databases">
        <authorList>
            <person name="Kucharzyk K."/>
            <person name="Murdoch R.W."/>
            <person name="Higgins S."/>
            <person name="Loffler F."/>
        </authorList>
    </citation>
    <scope>NUCLEOTIDE SEQUENCE</scope>
</reference>
<dbReference type="InterPro" id="IPR028612">
    <property type="entry name" value="Topoisom_1_IA"/>
</dbReference>
<evidence type="ECO:0000256" key="1">
    <source>
        <dbReference type="ARBA" id="ARBA00000213"/>
    </source>
</evidence>
<gene>
    <name evidence="19" type="primary">topA_13</name>
    <name evidence="19" type="ORF">SDC9_23800</name>
</gene>
<dbReference type="InterPro" id="IPR013824">
    <property type="entry name" value="Topo_IA_cen_sub1"/>
</dbReference>
<dbReference type="InterPro" id="IPR013498">
    <property type="entry name" value="Topo_IA_Znf"/>
</dbReference>
<dbReference type="GO" id="GO:0003917">
    <property type="term" value="F:DNA topoisomerase type I (single strand cut, ATP-independent) activity"/>
    <property type="evidence" value="ECO:0007669"/>
    <property type="project" value="UniProtKB-EC"/>
</dbReference>
<dbReference type="PRINTS" id="PR00417">
    <property type="entry name" value="PRTPISMRASEI"/>
</dbReference>
<dbReference type="InterPro" id="IPR013825">
    <property type="entry name" value="Topo_IA_cen_sub2"/>
</dbReference>
<dbReference type="InterPro" id="IPR023406">
    <property type="entry name" value="Topo_IA_AS"/>
</dbReference>
<dbReference type="InterPro" id="IPR006171">
    <property type="entry name" value="TOPRIM_dom"/>
</dbReference>
<feature type="region of interest" description="Disordered" evidence="16">
    <location>
        <begin position="351"/>
        <end position="372"/>
    </location>
</feature>
<keyword evidence="4" id="KW-0479">Metal-binding</keyword>
<dbReference type="SMART" id="SM00437">
    <property type="entry name" value="TOP1Ac"/>
    <property type="match status" value="1"/>
</dbReference>
<feature type="domain" description="Toprim" evidence="17">
    <location>
        <begin position="1"/>
        <end position="136"/>
    </location>
</feature>
<dbReference type="GO" id="GO:0006265">
    <property type="term" value="P:DNA topological change"/>
    <property type="evidence" value="ECO:0007669"/>
    <property type="project" value="InterPro"/>
</dbReference>
<dbReference type="HAMAP" id="MF_00952">
    <property type="entry name" value="Topoisom_1_prok"/>
    <property type="match status" value="1"/>
</dbReference>
<dbReference type="PROSITE" id="PS00396">
    <property type="entry name" value="TOPO_IA_1"/>
    <property type="match status" value="1"/>
</dbReference>
<protein>
    <recommendedName>
        <fullName evidence="3">DNA topoisomerase</fullName>
        <ecNumber evidence="3">5.6.2.1</ecNumber>
    </recommendedName>
    <alternativeName>
        <fullName evidence="15">Omega-protein</fullName>
    </alternativeName>
    <alternativeName>
        <fullName evidence="14">Relaxing enzyme</fullName>
    </alternativeName>
    <alternativeName>
        <fullName evidence="12">Swivelase</fullName>
    </alternativeName>
    <alternativeName>
        <fullName evidence="13">Untwisting enzyme</fullName>
    </alternativeName>
</protein>
<dbReference type="PROSITE" id="PS52039">
    <property type="entry name" value="TOPO_IA_2"/>
    <property type="match status" value="1"/>
</dbReference>
<evidence type="ECO:0000256" key="15">
    <source>
        <dbReference type="ARBA" id="ARBA00032877"/>
    </source>
</evidence>
<dbReference type="Gene3D" id="3.30.65.10">
    <property type="entry name" value="Bacterial Topoisomerase I, domain 1"/>
    <property type="match status" value="1"/>
</dbReference>
<dbReference type="Gene3D" id="2.70.20.10">
    <property type="entry name" value="Topoisomerase I, domain 3"/>
    <property type="match status" value="1"/>
</dbReference>
<evidence type="ECO:0000256" key="13">
    <source>
        <dbReference type="ARBA" id="ARBA00031985"/>
    </source>
</evidence>
<dbReference type="AlphaFoldDB" id="A0A644UGE2"/>
<evidence type="ECO:0000256" key="3">
    <source>
        <dbReference type="ARBA" id="ARBA00012891"/>
    </source>
</evidence>
<keyword evidence="8" id="KW-0460">Magnesium</keyword>
<evidence type="ECO:0000256" key="4">
    <source>
        <dbReference type="ARBA" id="ARBA00022723"/>
    </source>
</evidence>